<accession>A0A1F2PJI0</accession>
<dbReference type="Pfam" id="PF00989">
    <property type="entry name" value="PAS"/>
    <property type="match status" value="1"/>
</dbReference>
<dbReference type="InterPro" id="IPR043128">
    <property type="entry name" value="Rev_trsase/Diguanyl_cyclase"/>
</dbReference>
<feature type="transmembrane region" description="Helical" evidence="1">
    <location>
        <begin position="92"/>
        <end position="112"/>
    </location>
</feature>
<dbReference type="InterPro" id="IPR029787">
    <property type="entry name" value="Nucleotide_cyclase"/>
</dbReference>
<evidence type="ECO:0000259" key="3">
    <source>
        <dbReference type="PROSITE" id="PS50113"/>
    </source>
</evidence>
<dbReference type="PROSITE" id="PS50887">
    <property type="entry name" value="GGDEF"/>
    <property type="match status" value="1"/>
</dbReference>
<dbReference type="CDD" id="cd00130">
    <property type="entry name" value="PAS"/>
    <property type="match status" value="2"/>
</dbReference>
<name>A0A1F2PJI0_9FIRM</name>
<dbReference type="AlphaFoldDB" id="A0A1F2PJI0"/>
<feature type="transmembrane region" description="Helical" evidence="1">
    <location>
        <begin position="184"/>
        <end position="207"/>
    </location>
</feature>
<evidence type="ECO:0000259" key="5">
    <source>
        <dbReference type="PROSITE" id="PS51832"/>
    </source>
</evidence>
<feature type="transmembrane region" description="Helical" evidence="1">
    <location>
        <begin position="6"/>
        <end position="26"/>
    </location>
</feature>
<dbReference type="Proteomes" id="UP000176244">
    <property type="component" value="Unassembled WGS sequence"/>
</dbReference>
<reference evidence="6 7" key="1">
    <citation type="submission" date="2015-09" db="EMBL/GenBank/DDBJ databases">
        <title>Genome sequence of Acetobacterium wieringae DSM 1911.</title>
        <authorList>
            <person name="Poehlein A."/>
            <person name="Bengelsdorf F.R."/>
            <person name="Schiel-Bengelsdorf B."/>
            <person name="Duerre P."/>
            <person name="Daniel R."/>
        </authorList>
    </citation>
    <scope>NUCLEOTIDE SEQUENCE [LARGE SCALE GENOMIC DNA]</scope>
    <source>
        <strain evidence="6 7">DSM 1911</strain>
    </source>
</reference>
<dbReference type="InterPro" id="IPR035965">
    <property type="entry name" value="PAS-like_dom_sf"/>
</dbReference>
<dbReference type="Gene3D" id="1.10.3210.10">
    <property type="entry name" value="Hypothetical protein af1432"/>
    <property type="match status" value="1"/>
</dbReference>
<dbReference type="PANTHER" id="PTHR43155:SF2">
    <property type="entry name" value="CYCLIC DI-GMP PHOSPHODIESTERASE PA4108"/>
    <property type="match status" value="1"/>
</dbReference>
<proteinExistence type="predicted"/>
<dbReference type="SUPFAM" id="SSF55785">
    <property type="entry name" value="PYP-like sensor domain (PAS domain)"/>
    <property type="match status" value="2"/>
</dbReference>
<dbReference type="PANTHER" id="PTHR43155">
    <property type="entry name" value="CYCLIC DI-GMP PHOSPHODIESTERASE PA4108-RELATED"/>
    <property type="match status" value="1"/>
</dbReference>
<dbReference type="NCBIfam" id="TIGR00254">
    <property type="entry name" value="GGDEF"/>
    <property type="match status" value="1"/>
</dbReference>
<feature type="transmembrane region" description="Helical" evidence="1">
    <location>
        <begin position="118"/>
        <end position="140"/>
    </location>
</feature>
<dbReference type="InterPro" id="IPR003607">
    <property type="entry name" value="HD/PDEase_dom"/>
</dbReference>
<feature type="transmembrane region" description="Helical" evidence="1">
    <location>
        <begin position="33"/>
        <end position="54"/>
    </location>
</feature>
<dbReference type="SMART" id="SM00471">
    <property type="entry name" value="HDc"/>
    <property type="match status" value="1"/>
</dbReference>
<dbReference type="NCBIfam" id="TIGR00229">
    <property type="entry name" value="sensory_box"/>
    <property type="match status" value="2"/>
</dbReference>
<keyword evidence="6" id="KW-0378">Hydrolase</keyword>
<keyword evidence="1" id="KW-1133">Transmembrane helix</keyword>
<dbReference type="SMART" id="SM00091">
    <property type="entry name" value="PAS"/>
    <property type="match status" value="2"/>
</dbReference>
<comment type="caution">
    <text evidence="6">The sequence shown here is derived from an EMBL/GenBank/DDBJ whole genome shotgun (WGS) entry which is preliminary data.</text>
</comment>
<organism evidence="6 7">
    <name type="scientific">Acetobacterium wieringae</name>
    <dbReference type="NCBI Taxonomy" id="52694"/>
    <lineage>
        <taxon>Bacteria</taxon>
        <taxon>Bacillati</taxon>
        <taxon>Bacillota</taxon>
        <taxon>Clostridia</taxon>
        <taxon>Eubacteriales</taxon>
        <taxon>Eubacteriaceae</taxon>
        <taxon>Acetobacterium</taxon>
    </lineage>
</organism>
<feature type="domain" description="PAS" evidence="2">
    <location>
        <begin position="344"/>
        <end position="415"/>
    </location>
</feature>
<dbReference type="InterPro" id="IPR000160">
    <property type="entry name" value="GGDEF_dom"/>
</dbReference>
<dbReference type="GO" id="GO:0071111">
    <property type="term" value="F:cyclic-guanylate-specific phosphodiesterase activity"/>
    <property type="evidence" value="ECO:0007669"/>
    <property type="project" value="UniProtKB-EC"/>
</dbReference>
<dbReference type="OrthoDB" id="9804747at2"/>
<dbReference type="PROSITE" id="PS51832">
    <property type="entry name" value="HD_GYP"/>
    <property type="match status" value="1"/>
</dbReference>
<dbReference type="CDD" id="cd00077">
    <property type="entry name" value="HDc"/>
    <property type="match status" value="1"/>
</dbReference>
<dbReference type="InterPro" id="IPR037522">
    <property type="entry name" value="HD_GYP_dom"/>
</dbReference>
<dbReference type="PROSITE" id="PS50113">
    <property type="entry name" value="PAC"/>
    <property type="match status" value="1"/>
</dbReference>
<feature type="domain" description="GGDEF" evidence="4">
    <location>
        <begin position="505"/>
        <end position="639"/>
    </location>
</feature>
<dbReference type="EMBL" id="LKEU01000027">
    <property type="protein sequence ID" value="OFV71012.1"/>
    <property type="molecule type" value="Genomic_DNA"/>
</dbReference>
<evidence type="ECO:0000313" key="6">
    <source>
        <dbReference type="EMBL" id="OFV71012.1"/>
    </source>
</evidence>
<dbReference type="Gene3D" id="3.30.70.270">
    <property type="match status" value="1"/>
</dbReference>
<dbReference type="CDD" id="cd01949">
    <property type="entry name" value="GGDEF"/>
    <property type="match status" value="1"/>
</dbReference>
<gene>
    <name evidence="6" type="primary">gmr_4</name>
    <name evidence="6" type="ORF">ACWI_15980</name>
</gene>
<dbReference type="RefSeq" id="WP_070370906.1">
    <property type="nucleotide sequence ID" value="NZ_LKEU01000027.1"/>
</dbReference>
<evidence type="ECO:0000256" key="1">
    <source>
        <dbReference type="SAM" id="Phobius"/>
    </source>
</evidence>
<dbReference type="Gene3D" id="3.30.450.20">
    <property type="entry name" value="PAS domain"/>
    <property type="match status" value="2"/>
</dbReference>
<dbReference type="SUPFAM" id="SSF109604">
    <property type="entry name" value="HD-domain/PDEase-like"/>
    <property type="match status" value="1"/>
</dbReference>
<dbReference type="SMART" id="SM00086">
    <property type="entry name" value="PAC"/>
    <property type="match status" value="2"/>
</dbReference>
<feature type="domain" description="HD-GYP" evidence="5">
    <location>
        <begin position="626"/>
        <end position="817"/>
    </location>
</feature>
<dbReference type="Pfam" id="PF00990">
    <property type="entry name" value="GGDEF"/>
    <property type="match status" value="1"/>
</dbReference>
<feature type="transmembrane region" description="Helical" evidence="1">
    <location>
        <begin position="60"/>
        <end position="80"/>
    </location>
</feature>
<dbReference type="SMART" id="SM00267">
    <property type="entry name" value="GGDEF"/>
    <property type="match status" value="1"/>
</dbReference>
<feature type="domain" description="PAS" evidence="2">
    <location>
        <begin position="219"/>
        <end position="286"/>
    </location>
</feature>
<protein>
    <submittedName>
        <fullName evidence="6">Cyclic di-GMP phosphodiesterase Gmr</fullName>
        <ecNumber evidence="6">3.1.4.52</ecNumber>
    </submittedName>
</protein>
<dbReference type="STRING" id="52694.ACWI_15980"/>
<dbReference type="InterPro" id="IPR000014">
    <property type="entry name" value="PAS"/>
</dbReference>
<dbReference type="InterPro" id="IPR013767">
    <property type="entry name" value="PAS_fold"/>
</dbReference>
<dbReference type="GO" id="GO:0006355">
    <property type="term" value="P:regulation of DNA-templated transcription"/>
    <property type="evidence" value="ECO:0007669"/>
    <property type="project" value="InterPro"/>
</dbReference>
<keyword evidence="1" id="KW-0472">Membrane</keyword>
<sequence>MNIDLATIALILVISSVFQAIFIFFLSSKYPGVDHFGASCSFFALGFLFVMLQGSSDNGLVTVVIGNALLLLALIFQYLGLVNYLDLPENKWLPSIVFGFCLVLLIYFEFVFNSISLRIFFVYLSFATIALLIATTLFNIRKPPFPRQIPLLFMMYAVMSVFSGFRAIFALFSAPISNALTPTIFQIFSFSGAFIFNIIVTFTFIVMNNERMSADIRTAKEQFEQIFNLSPDASLITNLPNSKIINFNLGFLNFTGFSREEVENKSLLELNLYEQPADREKLLKAITDNQSVDDYELNFRTKNNDIRICSVSAKIIIMNNTPHIISIINDITERKKAELALIKSEEKYRFLTEFASDVIWLFNLTHNTFTYMSPSIFQLRGLTPEEAMAENLADSMTADSLQRVRANLKKNVQTFIANPKAPNTYLIEIQQPCKDGRLIWVEVSTKYRYHASGDIELVGVSRNIDKRKKAEEKVLYLSYHDQLTGLYNRRFYEEELLRLDTLRNLPIALIMADVNGLKLINDAYGHQMGDKILKEFAQILKSECRHDEIASRVGGDEFVILFSKTDRNSVETIVKRLNAAISKVRIDNIILSVSMGFAIKTDPHDDLTDVFKHAEDAMYQHKLTISPSIKKATIELIVNSIYERNHQEVIHSQLVCDYCQAIGRELGLETEALNQLGLAGLRHDIGEIAIDAAILNKSEKLSDAEWAEIKRHPEIGYHILRSVTELAEIAKFVLEHHERWDGKGYPKGLKANEITLQGRIIAIADAYCTMTTERPYCRALTDEEAIIEIKKCAGQQFDEQLARTFVEKVLKKEWPKA</sequence>
<dbReference type="EC" id="3.1.4.52" evidence="6"/>
<evidence type="ECO:0000313" key="7">
    <source>
        <dbReference type="Proteomes" id="UP000176244"/>
    </source>
</evidence>
<keyword evidence="1" id="KW-0812">Transmembrane</keyword>
<dbReference type="SUPFAM" id="SSF55073">
    <property type="entry name" value="Nucleotide cyclase"/>
    <property type="match status" value="1"/>
</dbReference>
<dbReference type="PROSITE" id="PS50112">
    <property type="entry name" value="PAS"/>
    <property type="match status" value="2"/>
</dbReference>
<feature type="transmembrane region" description="Helical" evidence="1">
    <location>
        <begin position="152"/>
        <end position="172"/>
    </location>
</feature>
<dbReference type="Pfam" id="PF13487">
    <property type="entry name" value="HD_5"/>
    <property type="match status" value="1"/>
</dbReference>
<feature type="domain" description="PAC" evidence="3">
    <location>
        <begin position="423"/>
        <end position="476"/>
    </location>
</feature>
<evidence type="ECO:0000259" key="2">
    <source>
        <dbReference type="PROSITE" id="PS50112"/>
    </source>
</evidence>
<dbReference type="InterPro" id="IPR001610">
    <property type="entry name" value="PAC"/>
</dbReference>
<evidence type="ECO:0000259" key="4">
    <source>
        <dbReference type="PROSITE" id="PS50887"/>
    </source>
</evidence>
<dbReference type="InterPro" id="IPR000700">
    <property type="entry name" value="PAS-assoc_C"/>
</dbReference>
<dbReference type="Pfam" id="PF13426">
    <property type="entry name" value="PAS_9"/>
    <property type="match status" value="1"/>
</dbReference>